<evidence type="ECO:0000259" key="2">
    <source>
        <dbReference type="Pfam" id="PF13548"/>
    </source>
</evidence>
<evidence type="ECO:0000256" key="1">
    <source>
        <dbReference type="SAM" id="Phobius"/>
    </source>
</evidence>
<dbReference type="EMBL" id="CP002467">
    <property type="protein sequence ID" value="ADV82895.1"/>
    <property type="molecule type" value="Genomic_DNA"/>
</dbReference>
<keyword evidence="1 3" id="KW-0812">Transmembrane</keyword>
<reference evidence="3 4" key="1">
    <citation type="journal article" date="2012" name="Stand. Genomic Sci.">
        <title>Complete genome sequence of Terriglobus saanensis type strain SP1PR4(T), an Acidobacteria from tundra soil.</title>
        <authorList>
            <person name="Rawat S.R."/>
            <person name="Mannisto M.K."/>
            <person name="Starovoytov V."/>
            <person name="Goodwin L."/>
            <person name="Nolan M."/>
            <person name="Hauser L."/>
            <person name="Land M."/>
            <person name="Davenport K.W."/>
            <person name="Woyke T."/>
            <person name="Haggblom M.M."/>
        </authorList>
    </citation>
    <scope>NUCLEOTIDE SEQUENCE</scope>
    <source>
        <strain evidence="4">ATCC BAA-1853 / DSM 23119 / SP1PR4</strain>
    </source>
</reference>
<keyword evidence="1" id="KW-0472">Membrane</keyword>
<dbReference type="InterPro" id="IPR025196">
    <property type="entry name" value="DUF4126"/>
</dbReference>
<dbReference type="RefSeq" id="WP_013568628.1">
    <property type="nucleotide sequence ID" value="NC_014963.1"/>
</dbReference>
<gene>
    <name evidence="3" type="ordered locus">AciPR4_2092</name>
</gene>
<keyword evidence="1" id="KW-1133">Transmembrane helix</keyword>
<evidence type="ECO:0000313" key="3">
    <source>
        <dbReference type="EMBL" id="ADV82895.1"/>
    </source>
</evidence>
<organism evidence="3 4">
    <name type="scientific">Terriglobus saanensis (strain ATCC BAA-1853 / DSM 23119 / SP1PR4)</name>
    <dbReference type="NCBI Taxonomy" id="401053"/>
    <lineage>
        <taxon>Bacteria</taxon>
        <taxon>Pseudomonadati</taxon>
        <taxon>Acidobacteriota</taxon>
        <taxon>Terriglobia</taxon>
        <taxon>Terriglobales</taxon>
        <taxon>Acidobacteriaceae</taxon>
        <taxon>Terriglobus</taxon>
    </lineage>
</organism>
<dbReference type="HOGENOM" id="CLU_125942_0_0_0"/>
<dbReference type="eggNOG" id="COG3918">
    <property type="taxonomic scope" value="Bacteria"/>
</dbReference>
<dbReference type="KEGG" id="tsa:AciPR4_2092"/>
<proteinExistence type="predicted"/>
<dbReference type="AlphaFoldDB" id="E8V7X1"/>
<feature type="domain" description="DUF4126" evidence="2">
    <location>
        <begin position="5"/>
        <end position="150"/>
    </location>
</feature>
<dbReference type="Pfam" id="PF13548">
    <property type="entry name" value="DUF4126"/>
    <property type="match status" value="1"/>
</dbReference>
<sequence length="155" mass="15938">MSLIVLAFFIGVVAGLRALTPLAAVSWAARFGWLPLGGSWLAFMGYTWTPWVLSLLALGELFNDKLPKTPSRKVPAQFATRIVTGAVAGAAFGIATSSSIVGAIAGALGAVAGTLGGAEARSRLTNAIGGKDLPIALLEDFITVMSALLIVRQLA</sequence>
<dbReference type="Proteomes" id="UP000006844">
    <property type="component" value="Chromosome"/>
</dbReference>
<evidence type="ECO:0000313" key="4">
    <source>
        <dbReference type="Proteomes" id="UP000006844"/>
    </source>
</evidence>
<feature type="transmembrane region" description="Helical" evidence="1">
    <location>
        <begin position="82"/>
        <end position="113"/>
    </location>
</feature>
<name>E8V7X1_TERSS</name>
<feature type="transmembrane region" description="Helical" evidence="1">
    <location>
        <begin position="38"/>
        <end position="62"/>
    </location>
</feature>
<accession>E8V7X1</accession>
<dbReference type="OrthoDB" id="9812409at2"/>
<protein>
    <submittedName>
        <fullName evidence="3">Putative transmembrane protein</fullName>
    </submittedName>
</protein>
<keyword evidence="4" id="KW-1185">Reference proteome</keyword>